<organism evidence="1 2">
    <name type="scientific">Cercospora zeae-maydis SCOH1-5</name>
    <dbReference type="NCBI Taxonomy" id="717836"/>
    <lineage>
        <taxon>Eukaryota</taxon>
        <taxon>Fungi</taxon>
        <taxon>Dikarya</taxon>
        <taxon>Ascomycota</taxon>
        <taxon>Pezizomycotina</taxon>
        <taxon>Dothideomycetes</taxon>
        <taxon>Dothideomycetidae</taxon>
        <taxon>Mycosphaerellales</taxon>
        <taxon>Mycosphaerellaceae</taxon>
        <taxon>Cercospora</taxon>
    </lineage>
</organism>
<evidence type="ECO:0000313" key="2">
    <source>
        <dbReference type="Proteomes" id="UP000799539"/>
    </source>
</evidence>
<dbReference type="EMBL" id="ML992693">
    <property type="protein sequence ID" value="KAF2208574.1"/>
    <property type="molecule type" value="Genomic_DNA"/>
</dbReference>
<proteinExistence type="predicted"/>
<gene>
    <name evidence="1" type="ORF">CERZMDRAFT_114535</name>
</gene>
<sequence length="85" mass="9112">MEASWQTRYCFDPLPDGSNNDCLRAATEFKAVAAGIMVLTAPDQSLGLMIVLAVDLKECQYLSISGGSHGKAVSGLETYAELLEE</sequence>
<accession>A0A6A6F5J9</accession>
<keyword evidence="2" id="KW-1185">Reference proteome</keyword>
<name>A0A6A6F5J9_9PEZI</name>
<dbReference type="AlphaFoldDB" id="A0A6A6F5J9"/>
<dbReference type="Proteomes" id="UP000799539">
    <property type="component" value="Unassembled WGS sequence"/>
</dbReference>
<protein>
    <submittedName>
        <fullName evidence="1">Uncharacterized protein</fullName>
    </submittedName>
</protein>
<evidence type="ECO:0000313" key="1">
    <source>
        <dbReference type="EMBL" id="KAF2208574.1"/>
    </source>
</evidence>
<reference evidence="1" key="1">
    <citation type="journal article" date="2020" name="Stud. Mycol.">
        <title>101 Dothideomycetes genomes: a test case for predicting lifestyles and emergence of pathogens.</title>
        <authorList>
            <person name="Haridas S."/>
            <person name="Albert R."/>
            <person name="Binder M."/>
            <person name="Bloem J."/>
            <person name="Labutti K."/>
            <person name="Salamov A."/>
            <person name="Andreopoulos B."/>
            <person name="Baker S."/>
            <person name="Barry K."/>
            <person name="Bills G."/>
            <person name="Bluhm B."/>
            <person name="Cannon C."/>
            <person name="Castanera R."/>
            <person name="Culley D."/>
            <person name="Daum C."/>
            <person name="Ezra D."/>
            <person name="Gonzalez J."/>
            <person name="Henrissat B."/>
            <person name="Kuo A."/>
            <person name="Liang C."/>
            <person name="Lipzen A."/>
            <person name="Lutzoni F."/>
            <person name="Magnuson J."/>
            <person name="Mondo S."/>
            <person name="Nolan M."/>
            <person name="Ohm R."/>
            <person name="Pangilinan J."/>
            <person name="Park H.-J."/>
            <person name="Ramirez L."/>
            <person name="Alfaro M."/>
            <person name="Sun H."/>
            <person name="Tritt A."/>
            <person name="Yoshinaga Y."/>
            <person name="Zwiers L.-H."/>
            <person name="Turgeon B."/>
            <person name="Goodwin S."/>
            <person name="Spatafora J."/>
            <person name="Crous P."/>
            <person name="Grigoriev I."/>
        </authorList>
    </citation>
    <scope>NUCLEOTIDE SEQUENCE</scope>
    <source>
        <strain evidence="1">SCOH1-5</strain>
    </source>
</reference>